<dbReference type="InterPro" id="IPR032466">
    <property type="entry name" value="Metal_Hydrolase"/>
</dbReference>
<reference evidence="1" key="1">
    <citation type="journal article" date="2021" name="PeerJ">
        <title>Extensive microbial diversity within the chicken gut microbiome revealed by metagenomics and culture.</title>
        <authorList>
            <person name="Gilroy R."/>
            <person name="Ravi A."/>
            <person name="Getino M."/>
            <person name="Pursley I."/>
            <person name="Horton D.L."/>
            <person name="Alikhan N.F."/>
            <person name="Baker D."/>
            <person name="Gharbi K."/>
            <person name="Hall N."/>
            <person name="Watson M."/>
            <person name="Adriaenssens E.M."/>
            <person name="Foster-Nyarko E."/>
            <person name="Jarju S."/>
            <person name="Secka A."/>
            <person name="Antonio M."/>
            <person name="Oren A."/>
            <person name="Chaudhuri R.R."/>
            <person name="La Ragione R."/>
            <person name="Hildebrand F."/>
            <person name="Pallen M.J."/>
        </authorList>
    </citation>
    <scope>NUCLEOTIDE SEQUENCE</scope>
    <source>
        <strain evidence="1">1719</strain>
    </source>
</reference>
<comment type="caution">
    <text evidence="1">The sequence shown here is derived from an EMBL/GenBank/DDBJ whole genome shotgun (WGS) entry which is preliminary data.</text>
</comment>
<dbReference type="GO" id="GO:0006508">
    <property type="term" value="P:proteolysis"/>
    <property type="evidence" value="ECO:0007669"/>
    <property type="project" value="InterPro"/>
</dbReference>
<dbReference type="InterPro" id="IPR000180">
    <property type="entry name" value="Dipep_AS"/>
</dbReference>
<protein>
    <submittedName>
        <fullName evidence="1">Dipeptidase</fullName>
    </submittedName>
</protein>
<gene>
    <name evidence="1" type="ORF">H9853_07465</name>
</gene>
<evidence type="ECO:0000313" key="1">
    <source>
        <dbReference type="EMBL" id="HIX54847.1"/>
    </source>
</evidence>
<dbReference type="SUPFAM" id="SSF51556">
    <property type="entry name" value="Metallo-dependent hydrolases"/>
    <property type="match status" value="1"/>
</dbReference>
<dbReference type="CDD" id="cd01301">
    <property type="entry name" value="rDP_like"/>
    <property type="match status" value="1"/>
</dbReference>
<proteinExistence type="predicted"/>
<dbReference type="PROSITE" id="PS51365">
    <property type="entry name" value="RENAL_DIPEPTIDASE_2"/>
    <property type="match status" value="1"/>
</dbReference>
<dbReference type="InterPro" id="IPR008257">
    <property type="entry name" value="Pept_M19"/>
</dbReference>
<dbReference type="Gene3D" id="3.20.20.140">
    <property type="entry name" value="Metal-dependent hydrolases"/>
    <property type="match status" value="1"/>
</dbReference>
<reference evidence="1" key="2">
    <citation type="submission" date="2021-04" db="EMBL/GenBank/DDBJ databases">
        <authorList>
            <person name="Gilroy R."/>
        </authorList>
    </citation>
    <scope>NUCLEOTIDE SEQUENCE</scope>
    <source>
        <strain evidence="1">1719</strain>
    </source>
</reference>
<dbReference type="PROSITE" id="PS51257">
    <property type="entry name" value="PROKAR_LIPOPROTEIN"/>
    <property type="match status" value="1"/>
</dbReference>
<evidence type="ECO:0000313" key="2">
    <source>
        <dbReference type="Proteomes" id="UP000824156"/>
    </source>
</evidence>
<dbReference type="GO" id="GO:0070573">
    <property type="term" value="F:metallodipeptidase activity"/>
    <property type="evidence" value="ECO:0007669"/>
    <property type="project" value="InterPro"/>
</dbReference>
<organism evidence="1 2">
    <name type="scientific">Candidatus Sphingobacterium stercoripullorum</name>
    <dbReference type="NCBI Taxonomy" id="2838759"/>
    <lineage>
        <taxon>Bacteria</taxon>
        <taxon>Pseudomonadati</taxon>
        <taxon>Bacteroidota</taxon>
        <taxon>Sphingobacteriia</taxon>
        <taxon>Sphingobacteriales</taxon>
        <taxon>Sphingobacteriaceae</taxon>
        <taxon>Sphingobacterium</taxon>
    </lineage>
</organism>
<dbReference type="AlphaFoldDB" id="A0A9D2AYG0"/>
<dbReference type="EMBL" id="DXEZ01000209">
    <property type="protein sequence ID" value="HIX54847.1"/>
    <property type="molecule type" value="Genomic_DNA"/>
</dbReference>
<dbReference type="PANTHER" id="PTHR10443:SF12">
    <property type="entry name" value="DIPEPTIDASE"/>
    <property type="match status" value="1"/>
</dbReference>
<name>A0A9D2AYG0_9SPHI</name>
<accession>A0A9D2AYG0</accession>
<dbReference type="Pfam" id="PF01244">
    <property type="entry name" value="Peptidase_M19"/>
    <property type="match status" value="1"/>
</dbReference>
<dbReference type="PROSITE" id="PS00869">
    <property type="entry name" value="RENAL_DIPEPTIDASE_1"/>
    <property type="match status" value="1"/>
</dbReference>
<sequence length="391" mass="44428">MNTKLAFSYFTFCLFFLISCMEKNYQKIHNNILVADTHNDVVYSALLQGKDISVKQNKGHTDLPRLQEGGVNIQTFAIWSSDGKYGNGTAYVHANEQIDSLMQFLIKNPSSIALAKTPKEALSIVESDRIAAVIGLEGGHMIEKNLDYLVDLYSRGVRYMTLTWNHSLDWVGASAIENSLPIEEQQGLSEWGEELIKKMNEIGMMVDLSHVGERSFYDVLKVSTKPVLVSHSNAYALAPHHRNLKDEQLEALKKNKGVVGVNFYSGFLDSTYSERLAELYKKHYQERANAKWIADNNLWAMYEDLPSNMQRELDAPAELLLDQIDYLVEKVGIDHVCIGSDYDGIESAPKGLEDVSKFPELTRLLLERGYEVNDIEKIMGLNYMRIWQENQ</sequence>
<dbReference type="PANTHER" id="PTHR10443">
    <property type="entry name" value="MICROSOMAL DIPEPTIDASE"/>
    <property type="match status" value="1"/>
</dbReference>
<dbReference type="Proteomes" id="UP000824156">
    <property type="component" value="Unassembled WGS sequence"/>
</dbReference>